<evidence type="ECO:0000313" key="1">
    <source>
        <dbReference type="EMBL" id="MFC1853802.1"/>
    </source>
</evidence>
<reference evidence="1 2" key="1">
    <citation type="submission" date="2024-09" db="EMBL/GenBank/DDBJ databases">
        <title>Laminarin stimulates single cell rates of sulfate reduction while oxygen inhibits transcriptomic activity in coastal marine sediment.</title>
        <authorList>
            <person name="Lindsay M."/>
            <person name="Orcutt B."/>
            <person name="Emerson D."/>
            <person name="Stepanauskas R."/>
            <person name="D'Angelo T."/>
        </authorList>
    </citation>
    <scope>NUCLEOTIDE SEQUENCE [LARGE SCALE GENOMIC DNA]</scope>
    <source>
        <strain evidence="1">SAG AM-311-K15</strain>
    </source>
</reference>
<sequence>MNNYEYDGAQQQLSQIKPFKEPQKVETLLRRLRTLRNKQTEISEKIKKASPRLAAVQYPEPLDLRGVQAQLQKDTLFLSYCVGKKVTQLFALLNDELSVFTIPVPRVELERDIRLYRSFLLNPTN</sequence>
<protein>
    <submittedName>
        <fullName evidence="1">Uncharacterized protein</fullName>
    </submittedName>
</protein>
<proteinExistence type="predicted"/>
<gene>
    <name evidence="1" type="ORF">ACFL27_26765</name>
</gene>
<comment type="caution">
    <text evidence="1">The sequence shown here is derived from an EMBL/GenBank/DDBJ whole genome shotgun (WGS) entry which is preliminary data.</text>
</comment>
<organism evidence="1 2">
    <name type="scientific">candidate division CSSED10-310 bacterium</name>
    <dbReference type="NCBI Taxonomy" id="2855610"/>
    <lineage>
        <taxon>Bacteria</taxon>
        <taxon>Bacteria division CSSED10-310</taxon>
    </lineage>
</organism>
<accession>A0ABV6Z5V0</accession>
<name>A0ABV6Z5V0_UNCC1</name>
<keyword evidence="2" id="KW-1185">Reference proteome</keyword>
<dbReference type="Proteomes" id="UP001594351">
    <property type="component" value="Unassembled WGS sequence"/>
</dbReference>
<feature type="non-terminal residue" evidence="1">
    <location>
        <position position="125"/>
    </location>
</feature>
<evidence type="ECO:0000313" key="2">
    <source>
        <dbReference type="Proteomes" id="UP001594351"/>
    </source>
</evidence>
<dbReference type="EMBL" id="JBHPBY010000609">
    <property type="protein sequence ID" value="MFC1853802.1"/>
    <property type="molecule type" value="Genomic_DNA"/>
</dbReference>